<dbReference type="SUPFAM" id="SSF50956">
    <property type="entry name" value="Thermostable phytase (3-phytase)"/>
    <property type="match status" value="1"/>
</dbReference>
<gene>
    <name evidence="8" type="ORF">DW355_10825</name>
</gene>
<dbReference type="InterPro" id="IPR013783">
    <property type="entry name" value="Ig-like_fold"/>
</dbReference>
<organism evidence="8 9">
    <name type="scientific">Hylemonella gracilis</name>
    <dbReference type="NCBI Taxonomy" id="80880"/>
    <lineage>
        <taxon>Bacteria</taxon>
        <taxon>Pseudomonadati</taxon>
        <taxon>Pseudomonadota</taxon>
        <taxon>Betaproteobacteria</taxon>
        <taxon>Burkholderiales</taxon>
        <taxon>Comamonadaceae</taxon>
        <taxon>Hylemonella</taxon>
    </lineage>
</organism>
<name>A0A4P6UM81_9BURK</name>
<keyword evidence="2 3" id="KW-0802">TPR repeat</keyword>
<dbReference type="InterPro" id="IPR050952">
    <property type="entry name" value="TRIM-NHL_E3_ligases"/>
</dbReference>
<dbReference type="CDD" id="cd05819">
    <property type="entry name" value="NHL"/>
    <property type="match status" value="2"/>
</dbReference>
<feature type="compositionally biased region" description="Basic residues" evidence="5">
    <location>
        <begin position="1371"/>
        <end position="1381"/>
    </location>
</feature>
<dbReference type="InterPro" id="IPR019734">
    <property type="entry name" value="TPR_rpt"/>
</dbReference>
<dbReference type="SMART" id="SM00060">
    <property type="entry name" value="FN3"/>
    <property type="match status" value="2"/>
</dbReference>
<dbReference type="EMBL" id="CP031395">
    <property type="protein sequence ID" value="QBK05187.1"/>
    <property type="molecule type" value="Genomic_DNA"/>
</dbReference>
<keyword evidence="6" id="KW-0472">Membrane</keyword>
<evidence type="ECO:0000256" key="4">
    <source>
        <dbReference type="PROSITE-ProRule" id="PRU00504"/>
    </source>
</evidence>
<dbReference type="PANTHER" id="PTHR24104">
    <property type="entry name" value="E3 UBIQUITIN-PROTEIN LIGASE NHLRC1-RELATED"/>
    <property type="match status" value="1"/>
</dbReference>
<dbReference type="InterPro" id="IPR013105">
    <property type="entry name" value="TPR_2"/>
</dbReference>
<dbReference type="Pfam" id="PF01436">
    <property type="entry name" value="NHL"/>
    <property type="match status" value="1"/>
</dbReference>
<accession>A0A4P6UM81</accession>
<keyword evidence="6" id="KW-0812">Transmembrane</keyword>
<dbReference type="InterPro" id="IPR006597">
    <property type="entry name" value="Sel1-like"/>
</dbReference>
<dbReference type="PROSITE" id="PS51125">
    <property type="entry name" value="NHL"/>
    <property type="match status" value="2"/>
</dbReference>
<keyword evidence="6" id="KW-1133">Transmembrane helix</keyword>
<dbReference type="PROSITE" id="PS50005">
    <property type="entry name" value="TPR"/>
    <property type="match status" value="2"/>
</dbReference>
<protein>
    <submittedName>
        <fullName evidence="8">Tetratricopeptide repeat protein</fullName>
    </submittedName>
</protein>
<dbReference type="InterPro" id="IPR011042">
    <property type="entry name" value="6-blade_b-propeller_TolB-like"/>
</dbReference>
<dbReference type="SUPFAM" id="SSF54001">
    <property type="entry name" value="Cysteine proteinases"/>
    <property type="match status" value="1"/>
</dbReference>
<evidence type="ECO:0000256" key="3">
    <source>
        <dbReference type="PROSITE-ProRule" id="PRU00339"/>
    </source>
</evidence>
<dbReference type="SMART" id="SM00671">
    <property type="entry name" value="SEL1"/>
    <property type="match status" value="3"/>
</dbReference>
<dbReference type="Gene3D" id="1.25.40.10">
    <property type="entry name" value="Tetratricopeptide repeat domain"/>
    <property type="match status" value="1"/>
</dbReference>
<dbReference type="CDD" id="cd00063">
    <property type="entry name" value="FN3"/>
    <property type="match status" value="1"/>
</dbReference>
<dbReference type="SUPFAM" id="SSF63829">
    <property type="entry name" value="Calcium-dependent phosphotriesterase"/>
    <property type="match status" value="2"/>
</dbReference>
<evidence type="ECO:0000256" key="1">
    <source>
        <dbReference type="ARBA" id="ARBA00022737"/>
    </source>
</evidence>
<dbReference type="GO" id="GO:0008270">
    <property type="term" value="F:zinc ion binding"/>
    <property type="evidence" value="ECO:0007669"/>
    <property type="project" value="UniProtKB-KW"/>
</dbReference>
<dbReference type="Pfam" id="PF14559">
    <property type="entry name" value="TPR_19"/>
    <property type="match status" value="1"/>
</dbReference>
<dbReference type="SUPFAM" id="SSF48452">
    <property type="entry name" value="TPR-like"/>
    <property type="match status" value="1"/>
</dbReference>
<feature type="repeat" description="NHL" evidence="4">
    <location>
        <begin position="273"/>
        <end position="309"/>
    </location>
</feature>
<evidence type="ECO:0000313" key="9">
    <source>
        <dbReference type="Proteomes" id="UP000292939"/>
    </source>
</evidence>
<evidence type="ECO:0000256" key="5">
    <source>
        <dbReference type="SAM" id="MobiDB-lite"/>
    </source>
</evidence>
<dbReference type="Pfam" id="PF07719">
    <property type="entry name" value="TPR_2"/>
    <property type="match status" value="1"/>
</dbReference>
<dbReference type="InterPro" id="IPR011990">
    <property type="entry name" value="TPR-like_helical_dom_sf"/>
</dbReference>
<dbReference type="SMART" id="SM00028">
    <property type="entry name" value="TPR"/>
    <property type="match status" value="3"/>
</dbReference>
<dbReference type="InterPro" id="IPR038765">
    <property type="entry name" value="Papain-like_cys_pep_sf"/>
</dbReference>
<dbReference type="InterPro" id="IPR001258">
    <property type="entry name" value="NHL_repeat"/>
</dbReference>
<evidence type="ECO:0000256" key="2">
    <source>
        <dbReference type="ARBA" id="ARBA00022803"/>
    </source>
</evidence>
<dbReference type="Gene3D" id="2.60.40.10">
    <property type="entry name" value="Immunoglobulins"/>
    <property type="match status" value="2"/>
</dbReference>
<dbReference type="OrthoDB" id="9774579at2"/>
<evidence type="ECO:0000256" key="6">
    <source>
        <dbReference type="SAM" id="Phobius"/>
    </source>
</evidence>
<feature type="repeat" description="TPR" evidence="3">
    <location>
        <begin position="1263"/>
        <end position="1296"/>
    </location>
</feature>
<feature type="compositionally biased region" description="Low complexity" evidence="5">
    <location>
        <begin position="1348"/>
        <end position="1361"/>
    </location>
</feature>
<evidence type="ECO:0000313" key="8">
    <source>
        <dbReference type="EMBL" id="QBK05187.1"/>
    </source>
</evidence>
<feature type="transmembrane region" description="Helical" evidence="6">
    <location>
        <begin position="79"/>
        <end position="106"/>
    </location>
</feature>
<dbReference type="InterPro" id="IPR003961">
    <property type="entry name" value="FN3_dom"/>
</dbReference>
<dbReference type="KEGG" id="hgr:DW355_10825"/>
<dbReference type="Proteomes" id="UP000292939">
    <property type="component" value="Chromosome"/>
</dbReference>
<sequence>MGRASYICNAVSNSRLDRLGWIGTGCSIGRKNEPPDRRKCRWTKPVPRRKLTMPSQFLQVFLHDCFVSRGSMTMRSTLAALRMFSASALVSGLTALGSAGLVWVGLSGTVQAQTPRVEFVRSVTTADLRKLLGMDAKHLYVARKSGQVDALDVESGQLAFTLQAQDPKGKKLLGRAEEAVAVGDTIYVLDGSENRVVLYGLDGKFKGTIGGRGEAGLSSPQGLAIAGGIVYVADTGNRRIQMYGDNGVYLSSLAIDRHAANKALNVDKSPYKLEQPTGVAVSPKGQIYVLDAAGGIFSDRSQVKIYAADGRFLRVLPKNGKPAAMLMGPDGSAYVTDAAEFTIQRYLPAGGQPSYFGSKGDGRGQFMSLAGLAFETDDSGNVYVGDPQQGLLHHFRVPAARAVTAELADLPPVVRVRQSLPLAVSRLAWDGKGTLAGVARGKSDVILLHAEGKTTELKLKKGLEPSALAYDKSGALWMLERKNDKVHKLDAAGNPVLTIGRSGSRNGQFDEPADFAFASDGSLYVADTGNSRIQGFSPDGVFFRVIDKGLKDKLDEPTALVIDDKDNLHVLDVGRNTVTVYGPDGTPLREFGNDPAREDERLQKPQGLLVTQEEILVLSPDRVNVYGQQGDQAGRLVRTFGAEGKEAGELARAQTIAARDASTFFIADGEQARVQLFAAGYRPKPPQGVKASPAVHGVALSWTASPLNYVGAYAVYRSEQEGGPWERVGVSPSTAYADTGLQPGVKYHYRVASTTLAEAQEGALGTVVAAAALKYTPPPPDEVQADATPSSLHLHWKPMDMVSAYRLYEKDGDKFKQVAESSISEFRREKLASSTDYSYWLSAISIDGLESEKRQIQAKTQVDTRPPLEIDATQLANVFSNSYKLYELDGVGVVKLTNNTTSPLTNVKVSFVLNTFMDFPTEQRLALLEPGASAEVPLKAVFNNRILSLTEDTPVQAKLEASYFAEGQAKTFSQVRTISIYDKHRMSWDEPGRYAAFITPKDPLIVNFTRSVAAEFGAVKEPTLIAAALFQTLGVLGLTYVQDPTNPYQKTSNNVSIVDYIQYPRETLRRRSGDCDDLVGLYTASLESLGISTRVLLVPGHMLLMLNTGVEAPTDGYTMNEMYVAHEGMLWIPVEATLVGKSFNQAWEDGAKTYYKTKGKEGFEVFNIHAAWETFKPASLPEDEWQPHAVRRDEVEKRFPNDMGSVLKISSQTRTRGYLQAIKANPKDANAHLQVGIILAHMGDNAEARKYFGKAVELNPKDAAALNNLGNLHMLEDQFPQAQKFYADAAQADPQDAEILINLARAYRAGKNIEQAKQAYDQAQKIDAAVANKYKALGLELMNTLSTTPAAPPASSSAVPAAPVPTPRRCPPCRRRLRPTG</sequence>
<feature type="repeat" description="NHL" evidence="4">
    <location>
        <begin position="496"/>
        <end position="539"/>
    </location>
</feature>
<reference evidence="8 9" key="1">
    <citation type="submission" date="2018-07" db="EMBL/GenBank/DDBJ databases">
        <title>Exploring interactions and the metabolic potential of the ultra-small soil bacteria Hylemonella gracilis.</title>
        <authorList>
            <person name="Tyc O."/>
            <person name="Kulkarni P."/>
            <person name="Gawehns F."/>
            <person name="Hundscheid M."/>
            <person name="Zweers H."/>
            <person name="Garbeva P."/>
        </authorList>
    </citation>
    <scope>NUCLEOTIDE SEQUENCE [LARGE SCALE GENOMIC DNA]</scope>
    <source>
        <strain evidence="8 9">NS1</strain>
    </source>
</reference>
<feature type="region of interest" description="Disordered" evidence="5">
    <location>
        <begin position="1348"/>
        <end position="1381"/>
    </location>
</feature>
<dbReference type="InterPro" id="IPR036116">
    <property type="entry name" value="FN3_sf"/>
</dbReference>
<proteinExistence type="predicted"/>
<keyword evidence="1" id="KW-0677">Repeat</keyword>
<feature type="domain" description="Fibronectin type-III" evidence="7">
    <location>
        <begin position="682"/>
        <end position="779"/>
    </location>
</feature>
<evidence type="ECO:0000259" key="7">
    <source>
        <dbReference type="PROSITE" id="PS50853"/>
    </source>
</evidence>
<dbReference type="Gene3D" id="3.10.620.30">
    <property type="match status" value="1"/>
</dbReference>
<dbReference type="PROSITE" id="PS50293">
    <property type="entry name" value="TPR_REGION"/>
    <property type="match status" value="1"/>
</dbReference>
<dbReference type="PANTHER" id="PTHR24104:SF25">
    <property type="entry name" value="PROTEIN LIN-41"/>
    <property type="match status" value="1"/>
</dbReference>
<feature type="repeat" description="TPR" evidence="3">
    <location>
        <begin position="1229"/>
        <end position="1262"/>
    </location>
</feature>
<dbReference type="Gene3D" id="2.120.10.30">
    <property type="entry name" value="TolB, C-terminal domain"/>
    <property type="match status" value="2"/>
</dbReference>
<dbReference type="PROSITE" id="PS50853">
    <property type="entry name" value="FN3"/>
    <property type="match status" value="1"/>
</dbReference>
<dbReference type="SUPFAM" id="SSF49265">
    <property type="entry name" value="Fibronectin type III"/>
    <property type="match status" value="1"/>
</dbReference>